<dbReference type="AlphaFoldDB" id="A0A157S9Q3"/>
<dbReference type="OrthoDB" id="6637879at2"/>
<gene>
    <name evidence="2" type="ORF">SAMEA3906486_01268</name>
</gene>
<proteinExistence type="predicted"/>
<dbReference type="STRING" id="288768.SAMEA3906486_01268"/>
<dbReference type="RefSeq" id="WP_082852914.1">
    <property type="nucleotide sequence ID" value="NZ_FKIF01000002.1"/>
</dbReference>
<name>A0A157S9Q3_9BORD</name>
<feature type="domain" description="GTPase-associated system helical" evidence="1">
    <location>
        <begin position="169"/>
        <end position="334"/>
    </location>
</feature>
<dbReference type="EMBL" id="FKIF01000002">
    <property type="protein sequence ID" value="SAI67011.1"/>
    <property type="molecule type" value="Genomic_DNA"/>
</dbReference>
<keyword evidence="3" id="KW-1185">Reference proteome</keyword>
<accession>A0A157S9Q3</accession>
<organism evidence="2 3">
    <name type="scientific">Bordetella ansorpii</name>
    <dbReference type="NCBI Taxonomy" id="288768"/>
    <lineage>
        <taxon>Bacteria</taxon>
        <taxon>Pseudomonadati</taxon>
        <taxon>Pseudomonadota</taxon>
        <taxon>Betaproteobacteria</taxon>
        <taxon>Burkholderiales</taxon>
        <taxon>Alcaligenaceae</taxon>
        <taxon>Bordetella</taxon>
    </lineage>
</organism>
<evidence type="ECO:0000313" key="3">
    <source>
        <dbReference type="Proteomes" id="UP000076848"/>
    </source>
</evidence>
<evidence type="ECO:0000259" key="1">
    <source>
        <dbReference type="Pfam" id="PF19994"/>
    </source>
</evidence>
<dbReference type="Pfam" id="PF19994">
    <property type="entry name" value="GASH"/>
    <property type="match status" value="1"/>
</dbReference>
<dbReference type="Proteomes" id="UP000076848">
    <property type="component" value="Unassembled WGS sequence"/>
</dbReference>
<sequence length="342" mass="37235">MDNIAVHMRISGITVNDDDVDSRRAAATSLAASWRKERTVSKILSKVVDVAKALGGDGNPSPELGAEVQGAIQKRASSFLYEERPLEIGVCAGMAIASILAGSPTDNGWTTADVYAAALWSTLAYQPVLEADRRERLRREVLDTARNWSVAAAEKARDRIVVPDPSEVKIAIDDSGGVTHNFREAVANTVEALRRNAALDREELDFLWWAQLGRSRVLNRLLPAIPEPSRIVAAGIEGARMLRRLPCDVHREIVLRTLDQDPELNLEEMLATVGDDRTAFGEAFNKDSVVSHPTIFPLLHALVSGEVDGVGASVKRRVSEWGERALLEAGLARLISQGPAKL</sequence>
<dbReference type="InterPro" id="IPR045523">
    <property type="entry name" value="GASH"/>
</dbReference>
<reference evidence="2 3" key="1">
    <citation type="submission" date="2016-04" db="EMBL/GenBank/DDBJ databases">
        <authorList>
            <consortium name="Pathogen Informatics"/>
        </authorList>
    </citation>
    <scope>NUCLEOTIDE SEQUENCE [LARGE SCALE GENOMIC DNA]</scope>
    <source>
        <strain evidence="2 3">H050680373</strain>
    </source>
</reference>
<protein>
    <recommendedName>
        <fullName evidence="1">GTPase-associated system helical domain-containing protein</fullName>
    </recommendedName>
</protein>
<evidence type="ECO:0000313" key="2">
    <source>
        <dbReference type="EMBL" id="SAI67011.1"/>
    </source>
</evidence>